<organism evidence="1 2">
    <name type="scientific">Glossina austeni</name>
    <name type="common">Savannah tsetse fly</name>
    <dbReference type="NCBI Taxonomy" id="7395"/>
    <lineage>
        <taxon>Eukaryota</taxon>
        <taxon>Metazoa</taxon>
        <taxon>Ecdysozoa</taxon>
        <taxon>Arthropoda</taxon>
        <taxon>Hexapoda</taxon>
        <taxon>Insecta</taxon>
        <taxon>Pterygota</taxon>
        <taxon>Neoptera</taxon>
        <taxon>Endopterygota</taxon>
        <taxon>Diptera</taxon>
        <taxon>Brachycera</taxon>
        <taxon>Muscomorpha</taxon>
        <taxon>Hippoboscoidea</taxon>
        <taxon>Glossinidae</taxon>
        <taxon>Glossina</taxon>
    </lineage>
</organism>
<name>A0A1A9UJN9_GLOAU</name>
<dbReference type="AlphaFoldDB" id="A0A1A9UJN9"/>
<dbReference type="VEuPathDB" id="VectorBase:GAUT007059"/>
<reference evidence="1" key="1">
    <citation type="submission" date="2020-05" db="UniProtKB">
        <authorList>
            <consortium name="EnsemblMetazoa"/>
        </authorList>
    </citation>
    <scope>IDENTIFICATION</scope>
    <source>
        <strain evidence="1">TTRI</strain>
    </source>
</reference>
<protein>
    <submittedName>
        <fullName evidence="1">Uncharacterized protein</fullName>
    </submittedName>
</protein>
<proteinExistence type="predicted"/>
<evidence type="ECO:0000313" key="2">
    <source>
        <dbReference type="Proteomes" id="UP000078200"/>
    </source>
</evidence>
<dbReference type="Proteomes" id="UP000078200">
    <property type="component" value="Unassembled WGS sequence"/>
</dbReference>
<sequence>MEIDDRVHCILQSVKYNGRDTKFGYCRIILQICCVKTVLLDSNRMPIYSRLHIKIKGSCMHFIRYHKPCSSTKGRFLVFCYRRWDDYQIRLRKSREHGTWCRRCSMQSSSWSPFPPAVVINERSPDFSNNPED</sequence>
<dbReference type="EnsemblMetazoa" id="GAUT007059-RA">
    <property type="protein sequence ID" value="GAUT007059-PA"/>
    <property type="gene ID" value="GAUT007059"/>
</dbReference>
<keyword evidence="2" id="KW-1185">Reference proteome</keyword>
<accession>A0A1A9UJN9</accession>
<evidence type="ECO:0000313" key="1">
    <source>
        <dbReference type="EnsemblMetazoa" id="GAUT007059-PA"/>
    </source>
</evidence>